<keyword evidence="4" id="KW-1185">Reference proteome</keyword>
<reference evidence="3 4" key="1">
    <citation type="submission" date="2020-03" db="EMBL/GenBank/DDBJ databases">
        <title>Genomic Encyclopedia of Type Strains, Phase IV (KMG-IV): sequencing the most valuable type-strain genomes for metagenomic binning, comparative biology and taxonomic classification.</title>
        <authorList>
            <person name="Goeker M."/>
        </authorList>
    </citation>
    <scope>NUCLEOTIDE SEQUENCE [LARGE SCALE GENOMIC DNA]</scope>
    <source>
        <strain evidence="3 4">DSM 103870</strain>
    </source>
</reference>
<dbReference type="Proteomes" id="UP001429580">
    <property type="component" value="Unassembled WGS sequence"/>
</dbReference>
<accession>A0ABX0V3V3</accession>
<keyword evidence="2" id="KW-0732">Signal</keyword>
<comment type="caution">
    <text evidence="3">The sequence shown here is derived from an EMBL/GenBank/DDBJ whole genome shotgun (WGS) entry which is preliminary data.</text>
</comment>
<name>A0ABX0V3V3_9HYPH</name>
<evidence type="ECO:0000313" key="4">
    <source>
        <dbReference type="Proteomes" id="UP001429580"/>
    </source>
</evidence>
<sequence>MKRSSALLSFAIVAAPLLFAGAAEAQYYRDDGPRDRGEFRWDDGPPPPRGYDRNRDRDWDRRPPPPPPPGWGQRPPPPGWRPGPPPPPPPGWGQRPQRGGVCVTSRGACPSGPLRSGTPCRCDIPGFGVKRGVVQ</sequence>
<protein>
    <submittedName>
        <fullName evidence="3">Uncharacterized protein</fullName>
    </submittedName>
</protein>
<evidence type="ECO:0000256" key="1">
    <source>
        <dbReference type="SAM" id="MobiDB-lite"/>
    </source>
</evidence>
<evidence type="ECO:0000256" key="2">
    <source>
        <dbReference type="SAM" id="SignalP"/>
    </source>
</evidence>
<feature type="signal peptide" evidence="2">
    <location>
        <begin position="1"/>
        <end position="25"/>
    </location>
</feature>
<feature type="region of interest" description="Disordered" evidence="1">
    <location>
        <begin position="29"/>
        <end position="135"/>
    </location>
</feature>
<feature type="compositionally biased region" description="Basic and acidic residues" evidence="1">
    <location>
        <begin position="29"/>
        <end position="43"/>
    </location>
</feature>
<feature type="chain" id="PRO_5046482373" evidence="2">
    <location>
        <begin position="26"/>
        <end position="135"/>
    </location>
</feature>
<proteinExistence type="predicted"/>
<organism evidence="3 4">
    <name type="scientific">Pseudochelatococcus lubricantis</name>
    <dbReference type="NCBI Taxonomy" id="1538102"/>
    <lineage>
        <taxon>Bacteria</taxon>
        <taxon>Pseudomonadati</taxon>
        <taxon>Pseudomonadota</taxon>
        <taxon>Alphaproteobacteria</taxon>
        <taxon>Hyphomicrobiales</taxon>
        <taxon>Chelatococcaceae</taxon>
        <taxon>Pseudochelatococcus</taxon>
    </lineage>
</organism>
<gene>
    <name evidence="3" type="ORF">FHS82_003480</name>
</gene>
<feature type="compositionally biased region" description="Basic and acidic residues" evidence="1">
    <location>
        <begin position="50"/>
        <end position="63"/>
    </location>
</feature>
<evidence type="ECO:0000313" key="3">
    <source>
        <dbReference type="EMBL" id="NIJ59622.1"/>
    </source>
</evidence>
<dbReference type="EMBL" id="JAASQI010000009">
    <property type="protein sequence ID" value="NIJ59622.1"/>
    <property type="molecule type" value="Genomic_DNA"/>
</dbReference>
<dbReference type="RefSeq" id="WP_246225406.1">
    <property type="nucleotide sequence ID" value="NZ_JAASQI010000009.1"/>
</dbReference>
<feature type="compositionally biased region" description="Pro residues" evidence="1">
    <location>
        <begin position="64"/>
        <end position="91"/>
    </location>
</feature>